<evidence type="ECO:0000313" key="5">
    <source>
        <dbReference type="EMBL" id="KAF5892477.1"/>
    </source>
</evidence>
<feature type="non-terminal residue" evidence="5">
    <location>
        <position position="142"/>
    </location>
</feature>
<dbReference type="EMBL" id="QNUK01000498">
    <property type="protein sequence ID" value="KAF5892477.1"/>
    <property type="molecule type" value="Genomic_DNA"/>
</dbReference>
<evidence type="ECO:0000256" key="3">
    <source>
        <dbReference type="ARBA" id="ARBA00022801"/>
    </source>
</evidence>
<keyword evidence="6" id="KW-1185">Reference proteome</keyword>
<feature type="non-terminal residue" evidence="5">
    <location>
        <position position="1"/>
    </location>
</feature>
<gene>
    <name evidence="5" type="ORF">DAT39_017820</name>
</gene>
<evidence type="ECO:0000259" key="4">
    <source>
        <dbReference type="Pfam" id="PF02902"/>
    </source>
</evidence>
<evidence type="ECO:0000313" key="6">
    <source>
        <dbReference type="Proteomes" id="UP000727407"/>
    </source>
</evidence>
<evidence type="ECO:0000256" key="1">
    <source>
        <dbReference type="ARBA" id="ARBA00005234"/>
    </source>
</evidence>
<comment type="caution">
    <text evidence="5">The sequence shown here is derived from an EMBL/GenBank/DDBJ whole genome shotgun (WGS) entry which is preliminary data.</text>
</comment>
<dbReference type="OrthoDB" id="413122at2759"/>
<dbReference type="SUPFAM" id="SSF54001">
    <property type="entry name" value="Cysteine proteinases"/>
    <property type="match status" value="1"/>
</dbReference>
<dbReference type="Gene3D" id="3.40.395.10">
    <property type="entry name" value="Adenoviral Proteinase, Chain A"/>
    <property type="match status" value="1"/>
</dbReference>
<dbReference type="Pfam" id="PF02902">
    <property type="entry name" value="Peptidase_C48"/>
    <property type="match status" value="1"/>
</dbReference>
<proteinExistence type="inferred from homology"/>
<organism evidence="5 6">
    <name type="scientific">Clarias magur</name>
    <name type="common">Asian catfish</name>
    <name type="synonym">Macropteronotus magur</name>
    <dbReference type="NCBI Taxonomy" id="1594786"/>
    <lineage>
        <taxon>Eukaryota</taxon>
        <taxon>Metazoa</taxon>
        <taxon>Chordata</taxon>
        <taxon>Craniata</taxon>
        <taxon>Vertebrata</taxon>
        <taxon>Euteleostomi</taxon>
        <taxon>Actinopterygii</taxon>
        <taxon>Neopterygii</taxon>
        <taxon>Teleostei</taxon>
        <taxon>Ostariophysi</taxon>
        <taxon>Siluriformes</taxon>
        <taxon>Clariidae</taxon>
        <taxon>Clarias</taxon>
    </lineage>
</organism>
<dbReference type="InterPro" id="IPR003653">
    <property type="entry name" value="Peptidase_C48_C"/>
</dbReference>
<sequence length="142" mass="16544">PDPTEFNTLLGVIGEHGHWTIAAMYPCEKKTVFPDSLGESELKIRKCLDRTRAFMRSKGCNVSKWRCETLPHSLQRDGVSCGVFVCKFAQRLLHDQPVWFLNETQVIDKQRRKMAFTDFSRNRMTSVNSVHFVEKWRRTTHG</sequence>
<evidence type="ECO:0000256" key="2">
    <source>
        <dbReference type="ARBA" id="ARBA00022670"/>
    </source>
</evidence>
<accession>A0A8J4UCU8</accession>
<keyword evidence="3" id="KW-0378">Hydrolase</keyword>
<dbReference type="InterPro" id="IPR038765">
    <property type="entry name" value="Papain-like_cys_pep_sf"/>
</dbReference>
<keyword evidence="2 5" id="KW-0645">Protease</keyword>
<dbReference type="AlphaFoldDB" id="A0A8J4UCU8"/>
<dbReference type="GO" id="GO:0006508">
    <property type="term" value="P:proteolysis"/>
    <property type="evidence" value="ECO:0007669"/>
    <property type="project" value="UniProtKB-KW"/>
</dbReference>
<comment type="similarity">
    <text evidence="1">Belongs to the peptidase C48 family.</text>
</comment>
<feature type="domain" description="Ubiquitin-like protease family profile" evidence="4">
    <location>
        <begin position="16"/>
        <end position="119"/>
    </location>
</feature>
<protein>
    <submittedName>
        <fullName evidence="5">Sentrin-specific protease 2-like isoform X2</fullName>
    </submittedName>
</protein>
<name>A0A8J4UCU8_CLAMG</name>
<dbReference type="GO" id="GO:0008234">
    <property type="term" value="F:cysteine-type peptidase activity"/>
    <property type="evidence" value="ECO:0007669"/>
    <property type="project" value="InterPro"/>
</dbReference>
<dbReference type="Proteomes" id="UP000727407">
    <property type="component" value="Unassembled WGS sequence"/>
</dbReference>
<reference evidence="5" key="1">
    <citation type="submission" date="2020-07" db="EMBL/GenBank/DDBJ databases">
        <title>Clarias magur genome sequencing, assembly and annotation.</title>
        <authorList>
            <person name="Kushwaha B."/>
            <person name="Kumar R."/>
            <person name="Das P."/>
            <person name="Joshi C.G."/>
            <person name="Kumar D."/>
            <person name="Nagpure N.S."/>
            <person name="Pandey M."/>
            <person name="Agarwal S."/>
            <person name="Srivastava S."/>
            <person name="Singh M."/>
            <person name="Sahoo L."/>
            <person name="Jayasankar P."/>
            <person name="Meher P.K."/>
            <person name="Koringa P.G."/>
            <person name="Iquebal M.A."/>
            <person name="Das S.P."/>
            <person name="Bit A."/>
            <person name="Patnaik S."/>
            <person name="Patel N."/>
            <person name="Shah T.M."/>
            <person name="Hinsu A."/>
            <person name="Jena J.K."/>
        </authorList>
    </citation>
    <scope>NUCLEOTIDE SEQUENCE</scope>
    <source>
        <strain evidence="5">CIFAMagur01</strain>
        <tissue evidence="5">Testis</tissue>
    </source>
</reference>